<sequence>MVPYVASDKRRTRTITSNSAEWLKQAVHSPIIRSPRLKLYVWMTAMSTIRERLQMELSTPPPSQSPYNAPSSRTTSSTEIPLYQMTVPIESTPTSRNSSACINRASSTCSITLVLLLTSAIVLLCRTMPGAVALSTTLQSSIDTSNLVLAHPGDFVTVFDKLYLHSYSTDIEKHKTLLKHDIFLYRHYIQQIRMLYRTDTINTAVGELLYSTNNLLNILNITVLESHYPLYQCTKISFGTPSYTVNFNYNEAKTLYTTQDILYDYCLNAPRYANGTIREAMCLEDFSLAKCVRPAFDLSFKRNKRSVIYSSEGHLTVTHRKLSKTEIGAKPFIGTKTSFPWGEFHGLTYCDEQLSYYDDILNYTFNVKTPSPKNCHNHTRDMELLGYEEINDELSQYDCRYLDHGSHWSHHYRDYPIAFHAMPTFNYYLYACRRGKHNVYNEDLCRRGQCQLKFAFRNNLNVKCYFFKDFTPEQCNHHWNKTAAQLAEFLGVPLISAYHDEEVRVHPPLDISQEKHVRAKRWAANAVCGWPVVSLLAKTVGGECEYTSDQTQLKNLLTRMNDLNGVVVADDRLLTDTVNNINSRMSSLNKKYEDLFRKSLGMQANYQKLLIDYAKNTQNELSDVVNQNRLYMHMSNQFQLLQLQLIDYLQDVSNHHTHLYAYFVMSQTGVTDGVTTPDGIKTSRLIVSNYREVGDDIKFDMYVPNEINKGMIYTFSPLTMRTDDGKCITGVEKKVVCMNDIHNCYELPNPACSMLNGHWYCQVEALSTLAKYKPILLETACFGLRNVYVHPNYYYSAYNHTITKRDGLDTTHIDCQAGVLYELECGSTYQIEPTYLTRREIHLDLSCDKSQELWVTTPEDATSKGRQRRGITSIREPVEQLNTDVHTIQYNTLKMLNSLDTSFLHSIARTLKLEDDGSNVVTIVNGLLNNFRNDIPTFRIQYGNFIANNPDKAHEFQLLESHNPFLKLLLRGDATPGLRSLRSHIASFDLHKSPTFNQTITELTSQLVAVNQSIQEQLNALDAQDGTDTTFSKLINQQLDTTRRDLEHARLMQVGMYKDINKMPSQLTSQTGFYLAIVSMIISTLSFLASLYLCNKMFGKYAMLPTAASLVAGASALATGDVYNTTTSLVNCTDITKALYCHLANFASCFVLKDGNNDVDACYCKYNKKVVLYQELPTHLDYCQAPPLHHTVADFFASTFGGLEVYWWLFILTIFLYASTILGILIYFRKAGGKPVLPSFKRK</sequence>
<protein>
    <submittedName>
        <fullName evidence="2">Uncharacterized protein</fullName>
    </submittedName>
</protein>
<feature type="transmembrane region" description="Helical" evidence="1">
    <location>
        <begin position="1101"/>
        <end position="1120"/>
    </location>
</feature>
<dbReference type="Proteomes" id="UP000830404">
    <property type="component" value="Segment"/>
</dbReference>
<evidence type="ECO:0000313" key="3">
    <source>
        <dbReference type="Proteomes" id="UP000830404"/>
    </source>
</evidence>
<dbReference type="KEGG" id="vg:80538974"/>
<keyword evidence="1" id="KW-0472">Membrane</keyword>
<keyword evidence="1" id="KW-0812">Transmembrane</keyword>
<reference evidence="2" key="1">
    <citation type="submission" date="2019-11" db="EMBL/GenBank/DDBJ databases">
        <title>Complexity of the virome associated to tospovirus-transmitting thrips species.</title>
        <authorList>
            <person name="Chiapello M."/>
            <person name="Bosco L."/>
            <person name="Ciuffo M."/>
            <person name="Ottati S."/>
            <person name="Vallino M."/>
            <person name="Salem N."/>
            <person name="Rosa C."/>
            <person name="Tavella L."/>
            <person name="Turina M."/>
        </authorList>
    </citation>
    <scope>NUCLEOTIDE SEQUENCE</scope>
    <source>
        <strain evidence="2">Foameso1</strain>
    </source>
</reference>
<evidence type="ECO:0000313" key="2">
    <source>
        <dbReference type="EMBL" id="QNM37797.1"/>
    </source>
</evidence>
<keyword evidence="3" id="KW-1185">Reference proteome</keyword>
<feature type="transmembrane region" description="Helical" evidence="1">
    <location>
        <begin position="1205"/>
        <end position="1228"/>
    </location>
</feature>
<accession>A0AAE7JCD2</accession>
<proteinExistence type="predicted"/>
<feature type="transmembrane region" description="Helical" evidence="1">
    <location>
        <begin position="1072"/>
        <end position="1094"/>
    </location>
</feature>
<dbReference type="GeneID" id="80538974"/>
<evidence type="ECO:0000256" key="1">
    <source>
        <dbReference type="SAM" id="Phobius"/>
    </source>
</evidence>
<dbReference type="EMBL" id="MN714663">
    <property type="protein sequence ID" value="QNM37797.1"/>
    <property type="molecule type" value="Genomic_RNA"/>
</dbReference>
<organism evidence="2 3">
    <name type="scientific">Frankliniella occidentalis associated mesonivirus 1</name>
    <dbReference type="NCBI Taxonomy" id="2767230"/>
    <lineage>
        <taxon>Viruses</taxon>
        <taxon>Riboviria</taxon>
        <taxon>Orthornavirae</taxon>
        <taxon>Pisuviricota</taxon>
        <taxon>Pisoniviricetes</taxon>
        <taxon>Nidovirales</taxon>
        <taxon>Mesnidovirineae</taxon>
        <taxon>Mesoniviridae</taxon>
        <taxon>Metotonivirinae</taxon>
        <taxon>Tofonivirus</taxon>
        <taxon>Fomevirus</taxon>
        <taxon>Tofonivirus foami</taxon>
    </lineage>
</organism>
<name>A0AAE7JCD2_9NIDO</name>
<dbReference type="RefSeq" id="YP_010800381.1">
    <property type="nucleotide sequence ID" value="NC_076856.1"/>
</dbReference>
<keyword evidence="1" id="KW-1133">Transmembrane helix</keyword>